<dbReference type="Gene3D" id="3.40.50.300">
    <property type="entry name" value="P-loop containing nucleotide triphosphate hydrolases"/>
    <property type="match status" value="1"/>
</dbReference>
<accession>A0ABU9SW14</accession>
<feature type="domain" description="DUF5672" evidence="1">
    <location>
        <begin position="466"/>
        <end position="598"/>
    </location>
</feature>
<dbReference type="Proteomes" id="UP001461163">
    <property type="component" value="Unassembled WGS sequence"/>
</dbReference>
<dbReference type="RefSeq" id="WP_342881787.1">
    <property type="nucleotide sequence ID" value="NZ_JBBMQS010000006.1"/>
</dbReference>
<protein>
    <submittedName>
        <fullName evidence="2">DUF5672 family protein</fullName>
    </submittedName>
</protein>
<reference evidence="2 3" key="1">
    <citation type="submission" date="2024-03" db="EMBL/GenBank/DDBJ databases">
        <title>Community enrichment and isolation of bacterial strains for fucoidan degradation.</title>
        <authorList>
            <person name="Sichert A."/>
        </authorList>
    </citation>
    <scope>NUCLEOTIDE SEQUENCE [LARGE SCALE GENOMIC DNA]</scope>
    <source>
        <strain evidence="2 3">AS12</strain>
    </source>
</reference>
<evidence type="ECO:0000313" key="2">
    <source>
        <dbReference type="EMBL" id="MEM5498069.1"/>
    </source>
</evidence>
<dbReference type="SUPFAM" id="SSF52540">
    <property type="entry name" value="P-loop containing nucleoside triphosphate hydrolases"/>
    <property type="match status" value="1"/>
</dbReference>
<dbReference type="Pfam" id="PF18922">
    <property type="entry name" value="DUF5672"/>
    <property type="match status" value="1"/>
</dbReference>
<comment type="caution">
    <text evidence="2">The sequence shown here is derived from an EMBL/GenBank/DDBJ whole genome shotgun (WGS) entry which is preliminary data.</text>
</comment>
<evidence type="ECO:0000259" key="1">
    <source>
        <dbReference type="Pfam" id="PF18922"/>
    </source>
</evidence>
<dbReference type="EMBL" id="JBBMQS010000006">
    <property type="protein sequence ID" value="MEM5498069.1"/>
    <property type="molecule type" value="Genomic_DNA"/>
</dbReference>
<sequence>MTNIKIKKTRRITNLISNLFVFVGSPQAHRAHIRQLTDTLDYPSRMRQFLHYAAAQEDPPKDEPVFIFSAGWRSGSTLMQRLLSSSHDLFLWGEPHDKCNIIQSLANMIRPFTLNWPPRHYINDNVPKEQNADKWIANLYPNEARLLAAHRQFLRTLFTPDESEKRWGIKEVRFGLEEAVFLKALFPKAKFIYLTRDMNDAYSSYKNFSQHMDWYAKWPTKPVFTPFAFAKHRARLIREFSYAQKLTGGLIIDYKDLVSEPEVLRDIEEYCKVKIDQSIIEKKIGSGLSYVNNATPSQNISSIESLLLKLGNIKGSKQTLKVSFLCNMMNWLDTRALLPSSAQKVTANHLKNGIKPSDIHSSDLSPLYHFLPKTDDRPNFNNMPIVLKECIEQTAPIEEANLGVIVETREHPLLEKVITNFVEITDCRVQLFHSQKNLAFIQSTKIANLVANGKVLLTKLNIHDLNAKSYNAIFLSPTFWNCIASRSKIVVFQTDSLLCPKSEFVLKDFLHFDYIGSWWERKRPIGLTIDGGNGGLSVRDWHLSYECLTRFSPKDWPGGEDGFFAFHMDLLGGRVARGKECTKFSTQYKYLADSFGCHKITCLNKESAKRFLNYFPDARLLLKQQC</sequence>
<keyword evidence="3" id="KW-1185">Reference proteome</keyword>
<evidence type="ECO:0000313" key="3">
    <source>
        <dbReference type="Proteomes" id="UP001461163"/>
    </source>
</evidence>
<dbReference type="InterPro" id="IPR027417">
    <property type="entry name" value="P-loop_NTPase"/>
</dbReference>
<dbReference type="Pfam" id="PF13469">
    <property type="entry name" value="Sulfotransfer_3"/>
    <property type="match status" value="1"/>
</dbReference>
<dbReference type="InterPro" id="IPR043729">
    <property type="entry name" value="DUF5672"/>
</dbReference>
<gene>
    <name evidence="2" type="ORF">WNY77_11735</name>
</gene>
<proteinExistence type="predicted"/>
<name>A0ABU9SW14_9ALTE</name>
<organism evidence="2 3">
    <name type="scientific">Paraglaciecola mesophila</name>
    <dbReference type="NCBI Taxonomy" id="197222"/>
    <lineage>
        <taxon>Bacteria</taxon>
        <taxon>Pseudomonadati</taxon>
        <taxon>Pseudomonadota</taxon>
        <taxon>Gammaproteobacteria</taxon>
        <taxon>Alteromonadales</taxon>
        <taxon>Alteromonadaceae</taxon>
        <taxon>Paraglaciecola</taxon>
    </lineage>
</organism>